<feature type="domain" description="Tify" evidence="4">
    <location>
        <begin position="224"/>
        <end position="259"/>
    </location>
</feature>
<comment type="subcellular location">
    <subcellularLocation>
        <location evidence="2">Nucleus</location>
    </subcellularLocation>
</comment>
<dbReference type="OMA" id="NPSYKTH"/>
<dbReference type="KEGG" id="atr:18423873"/>
<dbReference type="GO" id="GO:0009611">
    <property type="term" value="P:response to wounding"/>
    <property type="evidence" value="ECO:0000318"/>
    <property type="project" value="GO_Central"/>
</dbReference>
<evidence type="ECO:0000313" key="6">
    <source>
        <dbReference type="Proteomes" id="UP000017836"/>
    </source>
</evidence>
<dbReference type="PROSITE" id="PS51320">
    <property type="entry name" value="TIFY"/>
    <property type="match status" value="1"/>
</dbReference>
<dbReference type="InterPro" id="IPR010399">
    <property type="entry name" value="Tify_dom"/>
</dbReference>
<accession>W1NJI7</accession>
<dbReference type="HOGENOM" id="CLU_062327_0_0_1"/>
<dbReference type="Gramene" id="ERM95947">
    <property type="protein sequence ID" value="ERM95947"/>
    <property type="gene ID" value="AMTR_s00060p00203670"/>
</dbReference>
<keyword evidence="2" id="KW-0539">Nucleus</keyword>
<protein>
    <recommendedName>
        <fullName evidence="2">Protein TIFY</fullName>
    </recommendedName>
    <alternativeName>
        <fullName evidence="2">Jasmonate ZIM domain-containing protein</fullName>
    </alternativeName>
</protein>
<dbReference type="STRING" id="13333.W1NJI7"/>
<dbReference type="EMBL" id="KI397373">
    <property type="protein sequence ID" value="ERM95947.1"/>
    <property type="molecule type" value="Genomic_DNA"/>
</dbReference>
<evidence type="ECO:0000256" key="3">
    <source>
        <dbReference type="SAM" id="MobiDB-lite"/>
    </source>
</evidence>
<evidence type="ECO:0000256" key="2">
    <source>
        <dbReference type="RuleBase" id="RU369065"/>
    </source>
</evidence>
<keyword evidence="2" id="KW-1184">Jasmonic acid signaling pathway</keyword>
<dbReference type="Pfam" id="PF06200">
    <property type="entry name" value="tify"/>
    <property type="match status" value="1"/>
</dbReference>
<feature type="region of interest" description="Disordered" evidence="3">
    <location>
        <begin position="363"/>
        <end position="394"/>
    </location>
</feature>
<organism evidence="5 6">
    <name type="scientific">Amborella trichopoda</name>
    <dbReference type="NCBI Taxonomy" id="13333"/>
    <lineage>
        <taxon>Eukaryota</taxon>
        <taxon>Viridiplantae</taxon>
        <taxon>Streptophyta</taxon>
        <taxon>Embryophyta</taxon>
        <taxon>Tracheophyta</taxon>
        <taxon>Spermatophyta</taxon>
        <taxon>Magnoliopsida</taxon>
        <taxon>Amborellales</taxon>
        <taxon>Amborellaceae</taxon>
        <taxon>Amborella</taxon>
    </lineage>
</organism>
<evidence type="ECO:0000313" key="5">
    <source>
        <dbReference type="EMBL" id="ERM95947.1"/>
    </source>
</evidence>
<gene>
    <name evidence="5" type="ORF">AMTR_s00060p00203670</name>
</gene>
<dbReference type="PANTHER" id="PTHR33077">
    <property type="entry name" value="PROTEIN TIFY 4A-RELATED-RELATED"/>
    <property type="match status" value="1"/>
</dbReference>
<proteinExistence type="inferred from homology"/>
<dbReference type="Proteomes" id="UP000017836">
    <property type="component" value="Unassembled WGS sequence"/>
</dbReference>
<sequence>MEREPKVARDFFGLNPVVKDEAKEREDFYKGFTVNDFGQFNTSVKDSASMANGMQWPFSINASALQQFMSFKGAQEDRHKKVVFDQLASSGFQPISTAGAYETNHRAPTATQKGFTLETNGAPITKSHSQYGMSCMPYPSQAAIEQGSISHHSQGIGTLPLSSHSIPISMSSPFFKMHGGAGNPSSVKSFGGIPVTSQHPVTSSVGTLAGSFLPRSVPCTLAKPASSAAQLTIFYAGSVNVYDDIPLEKAQAIMFLAANGANQSVKTPNSRTQVPSLPIATVEGIPSNSAMPTCSGLSSPMSATSQLQAAAHSSSDLVAVKTISSLAPSNHQEPPKQTPAALNARAAVPQARKASLARFLEKRKERVSNMGPYTTKKSPEHSSTVESGASDSPDCVGICSKVDHKWSLGPPLNSEVGNARS</sequence>
<dbReference type="Pfam" id="PF09425">
    <property type="entry name" value="Jas_motif"/>
    <property type="match status" value="1"/>
</dbReference>
<feature type="compositionally biased region" description="Polar residues" evidence="3">
    <location>
        <begin position="371"/>
        <end position="390"/>
    </location>
</feature>
<comment type="domain">
    <text evidence="2">The jas domain is required for interaction with COI1.</text>
</comment>
<dbReference type="SMART" id="SM00979">
    <property type="entry name" value="TIFY"/>
    <property type="match status" value="1"/>
</dbReference>
<evidence type="ECO:0000256" key="1">
    <source>
        <dbReference type="ARBA" id="ARBA00008614"/>
    </source>
</evidence>
<comment type="function">
    <text evidence="2">Repressor of jasmonate responses.</text>
</comment>
<dbReference type="OrthoDB" id="1939212at2759"/>
<dbReference type="AlphaFoldDB" id="W1NJI7"/>
<dbReference type="GO" id="GO:0031347">
    <property type="term" value="P:regulation of defense response"/>
    <property type="evidence" value="ECO:0000318"/>
    <property type="project" value="GO_Central"/>
</dbReference>
<dbReference type="GO" id="GO:2000022">
    <property type="term" value="P:regulation of jasmonic acid mediated signaling pathway"/>
    <property type="evidence" value="ECO:0000318"/>
    <property type="project" value="GO_Central"/>
</dbReference>
<dbReference type="InterPro" id="IPR018467">
    <property type="entry name" value="CCT_CS"/>
</dbReference>
<reference evidence="6" key="1">
    <citation type="journal article" date="2013" name="Science">
        <title>The Amborella genome and the evolution of flowering plants.</title>
        <authorList>
            <consortium name="Amborella Genome Project"/>
        </authorList>
    </citation>
    <scope>NUCLEOTIDE SEQUENCE [LARGE SCALE GENOMIC DNA]</scope>
</reference>
<dbReference type="PANTHER" id="PTHR33077:SF90">
    <property type="entry name" value="PROTEIN TIFY 7"/>
    <property type="match status" value="1"/>
</dbReference>
<dbReference type="GO" id="GO:0005634">
    <property type="term" value="C:nucleus"/>
    <property type="evidence" value="ECO:0000318"/>
    <property type="project" value="GO_Central"/>
</dbReference>
<dbReference type="eggNOG" id="ENOG502QQDB">
    <property type="taxonomic scope" value="Eukaryota"/>
</dbReference>
<keyword evidence="6" id="KW-1185">Reference proteome</keyword>
<comment type="similarity">
    <text evidence="1 2">Belongs to the TIFY/JAZ family.</text>
</comment>
<dbReference type="InterPro" id="IPR040390">
    <property type="entry name" value="TIFY/JAZ"/>
</dbReference>
<name>W1NJI7_AMBTC</name>
<evidence type="ECO:0000259" key="4">
    <source>
        <dbReference type="PROSITE" id="PS51320"/>
    </source>
</evidence>